<organism evidence="1 2">
    <name type="scientific">Paenibacillus sabuli</name>
    <dbReference type="NCBI Taxonomy" id="2772509"/>
    <lineage>
        <taxon>Bacteria</taxon>
        <taxon>Bacillati</taxon>
        <taxon>Bacillota</taxon>
        <taxon>Bacilli</taxon>
        <taxon>Bacillales</taxon>
        <taxon>Paenibacillaceae</taxon>
        <taxon>Paenibacillus</taxon>
    </lineage>
</organism>
<proteinExistence type="predicted"/>
<name>A0A927GSZ4_9BACL</name>
<evidence type="ECO:0000313" key="2">
    <source>
        <dbReference type="Proteomes" id="UP000621560"/>
    </source>
</evidence>
<evidence type="ECO:0000313" key="1">
    <source>
        <dbReference type="EMBL" id="MBD2846182.1"/>
    </source>
</evidence>
<keyword evidence="2" id="KW-1185">Reference proteome</keyword>
<protein>
    <submittedName>
        <fullName evidence="1">Ketopantoate hydroxymethyltransferase</fullName>
    </submittedName>
</protein>
<dbReference type="Proteomes" id="UP000621560">
    <property type="component" value="Unassembled WGS sequence"/>
</dbReference>
<gene>
    <name evidence="1" type="ORF">IDH44_13330</name>
</gene>
<dbReference type="RefSeq" id="WP_190918374.1">
    <property type="nucleotide sequence ID" value="NZ_JACXIZ010000021.1"/>
</dbReference>
<dbReference type="AlphaFoldDB" id="A0A927GSZ4"/>
<accession>A0A927GSZ4</accession>
<dbReference type="EMBL" id="JACXIZ010000021">
    <property type="protein sequence ID" value="MBD2846182.1"/>
    <property type="molecule type" value="Genomic_DNA"/>
</dbReference>
<reference evidence="1" key="1">
    <citation type="submission" date="2020-09" db="EMBL/GenBank/DDBJ databases">
        <title>A novel bacterium of genus Paenibacillus, isolated from South China Sea.</title>
        <authorList>
            <person name="Huang H."/>
            <person name="Mo K."/>
            <person name="Hu Y."/>
        </authorList>
    </citation>
    <scope>NUCLEOTIDE SEQUENCE</scope>
    <source>
        <strain evidence="1">IB182496</strain>
    </source>
</reference>
<sequence length="94" mass="10408">MIATNFLHDIADYVDHRVAKVVINGSYEITQFEVKSVTDQTLALNYVVPLAEVSQITLIELKDAENQVLTANSVDVPITADHLMVHTLSIKEVS</sequence>
<comment type="caution">
    <text evidence="1">The sequence shown here is derived from an EMBL/GenBank/DDBJ whole genome shotgun (WGS) entry which is preliminary data.</text>
</comment>